<reference evidence="9 10" key="1">
    <citation type="submission" date="2024-05" db="EMBL/GenBank/DDBJ databases">
        <title>Genome sequencing and assembly of Indian major carp, Cirrhinus mrigala (Hamilton, 1822).</title>
        <authorList>
            <person name="Mohindra V."/>
            <person name="Chowdhury L.M."/>
            <person name="Lal K."/>
            <person name="Jena J.K."/>
        </authorList>
    </citation>
    <scope>NUCLEOTIDE SEQUENCE [LARGE SCALE GENOMIC DNA]</scope>
    <source>
        <strain evidence="9">CM1030</strain>
        <tissue evidence="9">Blood</tissue>
    </source>
</reference>
<evidence type="ECO:0000256" key="6">
    <source>
        <dbReference type="ARBA" id="ARBA00022918"/>
    </source>
</evidence>
<dbReference type="InterPro" id="IPR041373">
    <property type="entry name" value="RT_RNaseH"/>
</dbReference>
<keyword evidence="2" id="KW-0548">Nucleotidyltransferase</keyword>
<evidence type="ECO:0000256" key="4">
    <source>
        <dbReference type="ARBA" id="ARBA00022759"/>
    </source>
</evidence>
<proteinExistence type="predicted"/>
<evidence type="ECO:0000256" key="3">
    <source>
        <dbReference type="ARBA" id="ARBA00022722"/>
    </source>
</evidence>
<keyword evidence="5" id="KW-0378">Hydrolase</keyword>
<accession>A0ABD0NES3</accession>
<feature type="domain" description="Reverse transcriptase RNase H-like" evidence="7">
    <location>
        <begin position="66"/>
        <end position="111"/>
    </location>
</feature>
<comment type="caution">
    <text evidence="9">The sequence shown here is derived from an EMBL/GenBank/DDBJ whole genome shotgun (WGS) entry which is preliminary data.</text>
</comment>
<evidence type="ECO:0000256" key="5">
    <source>
        <dbReference type="ARBA" id="ARBA00022801"/>
    </source>
</evidence>
<feature type="non-terminal residue" evidence="9">
    <location>
        <position position="112"/>
    </location>
</feature>
<evidence type="ECO:0000313" key="10">
    <source>
        <dbReference type="Proteomes" id="UP001529510"/>
    </source>
</evidence>
<dbReference type="PANTHER" id="PTHR34072">
    <property type="entry name" value="ENZYMATIC POLYPROTEIN-RELATED"/>
    <property type="match status" value="1"/>
</dbReference>
<evidence type="ECO:0000256" key="2">
    <source>
        <dbReference type="ARBA" id="ARBA00022695"/>
    </source>
</evidence>
<name>A0ABD0NES3_CIRMR</name>
<dbReference type="SUPFAM" id="SSF56672">
    <property type="entry name" value="DNA/RNA polymerases"/>
    <property type="match status" value="1"/>
</dbReference>
<dbReference type="Pfam" id="PF17917">
    <property type="entry name" value="RT_RNaseH"/>
    <property type="match status" value="1"/>
</dbReference>
<evidence type="ECO:0000313" key="9">
    <source>
        <dbReference type="EMBL" id="KAL0159426.1"/>
    </source>
</evidence>
<feature type="domain" description="Reverse transcriptase/retrotransposon-derived protein RNase H-like" evidence="8">
    <location>
        <begin position="26"/>
        <end position="64"/>
    </location>
</feature>
<dbReference type="Pfam" id="PF17919">
    <property type="entry name" value="RT_RNaseH_2"/>
    <property type="match status" value="1"/>
</dbReference>
<sequence>MDPGKFRAVLDWPQPTSIKQNRLFIWTSEANHAFNTLKQCFTSTPILTLPDPVLPFMLEVDASDGRNYDIGNQELLAINMALEEWRHWLEGAKHPFIIWMDHQNLIYIRDTK</sequence>
<keyword evidence="10" id="KW-1185">Reference proteome</keyword>
<dbReference type="PANTHER" id="PTHR34072:SF42">
    <property type="entry name" value="INTEGRASE CATALYTIC DOMAIN-CONTAINING PROTEIN"/>
    <property type="match status" value="1"/>
</dbReference>
<dbReference type="InterPro" id="IPR043128">
    <property type="entry name" value="Rev_trsase/Diguanyl_cyclase"/>
</dbReference>
<keyword evidence="6" id="KW-0695">RNA-directed DNA polymerase</keyword>
<dbReference type="InterPro" id="IPR041577">
    <property type="entry name" value="RT_RNaseH_2"/>
</dbReference>
<dbReference type="EMBL" id="JAMKFB020000022">
    <property type="protein sequence ID" value="KAL0159426.1"/>
    <property type="molecule type" value="Genomic_DNA"/>
</dbReference>
<evidence type="ECO:0000256" key="1">
    <source>
        <dbReference type="ARBA" id="ARBA00022679"/>
    </source>
</evidence>
<keyword evidence="1" id="KW-0808">Transferase</keyword>
<dbReference type="Proteomes" id="UP001529510">
    <property type="component" value="Unassembled WGS sequence"/>
</dbReference>
<dbReference type="InterPro" id="IPR043502">
    <property type="entry name" value="DNA/RNA_pol_sf"/>
</dbReference>
<evidence type="ECO:0000259" key="7">
    <source>
        <dbReference type="Pfam" id="PF17917"/>
    </source>
</evidence>
<organism evidence="9 10">
    <name type="scientific">Cirrhinus mrigala</name>
    <name type="common">Mrigala</name>
    <dbReference type="NCBI Taxonomy" id="683832"/>
    <lineage>
        <taxon>Eukaryota</taxon>
        <taxon>Metazoa</taxon>
        <taxon>Chordata</taxon>
        <taxon>Craniata</taxon>
        <taxon>Vertebrata</taxon>
        <taxon>Euteleostomi</taxon>
        <taxon>Actinopterygii</taxon>
        <taxon>Neopterygii</taxon>
        <taxon>Teleostei</taxon>
        <taxon>Ostariophysi</taxon>
        <taxon>Cypriniformes</taxon>
        <taxon>Cyprinidae</taxon>
        <taxon>Labeoninae</taxon>
        <taxon>Labeonini</taxon>
        <taxon>Cirrhinus</taxon>
    </lineage>
</organism>
<dbReference type="GO" id="GO:0004519">
    <property type="term" value="F:endonuclease activity"/>
    <property type="evidence" value="ECO:0007669"/>
    <property type="project" value="UniProtKB-KW"/>
</dbReference>
<dbReference type="GO" id="GO:0016787">
    <property type="term" value="F:hydrolase activity"/>
    <property type="evidence" value="ECO:0007669"/>
    <property type="project" value="UniProtKB-KW"/>
</dbReference>
<gene>
    <name evidence="9" type="ORF">M9458_043151</name>
</gene>
<keyword evidence="3" id="KW-0540">Nuclease</keyword>
<evidence type="ECO:0008006" key="11">
    <source>
        <dbReference type="Google" id="ProtNLM"/>
    </source>
</evidence>
<dbReference type="AlphaFoldDB" id="A0ABD0NES3"/>
<evidence type="ECO:0000259" key="8">
    <source>
        <dbReference type="Pfam" id="PF17919"/>
    </source>
</evidence>
<dbReference type="Gene3D" id="3.30.70.270">
    <property type="match status" value="1"/>
</dbReference>
<protein>
    <recommendedName>
        <fullName evidence="11">Reverse transcriptase RNase H-like domain-containing protein</fullName>
    </recommendedName>
</protein>
<keyword evidence="4" id="KW-0255">Endonuclease</keyword>
<dbReference type="GO" id="GO:0003964">
    <property type="term" value="F:RNA-directed DNA polymerase activity"/>
    <property type="evidence" value="ECO:0007669"/>
    <property type="project" value="UniProtKB-KW"/>
</dbReference>